<dbReference type="Proteomes" id="UP000429980">
    <property type="component" value="Unassembled WGS sequence"/>
</dbReference>
<dbReference type="EMBL" id="LKPO01000009">
    <property type="protein sequence ID" value="OLF94890.1"/>
    <property type="molecule type" value="Genomic_DNA"/>
</dbReference>
<proteinExistence type="predicted"/>
<sequence length="57" mass="6954">MSWLFSSFLLLIRNVCSVFILHERRPFNQEREKMTKMIKLFQTNTENTETDDLKFLI</sequence>
<evidence type="ECO:0000313" key="1">
    <source>
        <dbReference type="EMBL" id="OLF94890.1"/>
    </source>
</evidence>
<accession>A0A6I7TX80</accession>
<dbReference type="AlphaFoldDB" id="A0A6I7TX80"/>
<reference evidence="2 4" key="2">
    <citation type="submission" date="2019-06" db="EMBL/GenBank/DDBJ databases">
        <title>Genome sequence analysis of &gt;100 Bacillus licheniformis strains suggests intrinsic resistance to this species.</title>
        <authorList>
            <person name="Wels M."/>
            <person name="Siezen R.J."/>
            <person name="Johansen E."/>
            <person name="Stuer-Lauridsen B."/>
            <person name="Bjerre K."/>
            <person name="Nielsen B.K.K."/>
        </authorList>
    </citation>
    <scope>NUCLEOTIDE SEQUENCE [LARGE SCALE GENOMIC DNA]</scope>
    <source>
        <strain evidence="2 4">BAC-15381</strain>
    </source>
</reference>
<comment type="caution">
    <text evidence="1">The sequence shown here is derived from an EMBL/GenBank/DDBJ whole genome shotgun (WGS) entry which is preliminary data.</text>
</comment>
<keyword evidence="4" id="KW-1185">Reference proteome</keyword>
<name>A0A6I7TX80_9BACI</name>
<gene>
    <name evidence="1" type="ORF">B4121_1720</name>
    <name evidence="2" type="ORF">CHCC15381_4300</name>
</gene>
<dbReference type="Proteomes" id="UP000185604">
    <property type="component" value="Unassembled WGS sequence"/>
</dbReference>
<organism evidence="1 3">
    <name type="scientific">Bacillus paralicheniformis</name>
    <dbReference type="NCBI Taxonomy" id="1648923"/>
    <lineage>
        <taxon>Bacteria</taxon>
        <taxon>Bacillati</taxon>
        <taxon>Bacillota</taxon>
        <taxon>Bacilli</taxon>
        <taxon>Bacillales</taxon>
        <taxon>Bacillaceae</taxon>
        <taxon>Bacillus</taxon>
    </lineage>
</organism>
<evidence type="ECO:0000313" key="3">
    <source>
        <dbReference type="Proteomes" id="UP000185604"/>
    </source>
</evidence>
<evidence type="ECO:0000313" key="4">
    <source>
        <dbReference type="Proteomes" id="UP000429980"/>
    </source>
</evidence>
<protein>
    <submittedName>
        <fullName evidence="1">Uncharacterized protein</fullName>
    </submittedName>
</protein>
<dbReference type="EMBL" id="NILF01000047">
    <property type="protein sequence ID" value="TWL36830.1"/>
    <property type="molecule type" value="Genomic_DNA"/>
</dbReference>
<reference evidence="1 3" key="1">
    <citation type="journal article" date="2016" name="Front. Microbiol.">
        <title>High-Level Heat Resistance of Spores of Bacillus amyloliquefaciens and Bacillus licheniformis Results from the Presence of a spoVA Operon in a Tn1546 Transposon.</title>
        <authorList>
            <person name="Berendsen E.M."/>
            <person name="Koning R.A."/>
            <person name="Boekhorst J."/>
            <person name="de Jong A."/>
            <person name="Kuipers O.P."/>
            <person name="Wells-Bennik M.H."/>
        </authorList>
    </citation>
    <scope>NUCLEOTIDE SEQUENCE [LARGE SCALE GENOMIC DNA]</scope>
    <source>
        <strain evidence="1 3">B4121</strain>
    </source>
</reference>
<evidence type="ECO:0000313" key="2">
    <source>
        <dbReference type="EMBL" id="TWL36830.1"/>
    </source>
</evidence>